<gene>
    <name evidence="1" type="primary">AUGUSTUS-3.0.2_32976</name>
    <name evidence="1" type="ORF">TcasGA2_TC032976</name>
</gene>
<dbReference type="Proteomes" id="UP000007266">
    <property type="component" value="Unassembled WGS sequence"/>
</dbReference>
<reference evidence="1 2" key="1">
    <citation type="journal article" date="2008" name="Nature">
        <title>The genome of the model beetle and pest Tribolium castaneum.</title>
        <authorList>
            <consortium name="Tribolium Genome Sequencing Consortium"/>
            <person name="Richards S."/>
            <person name="Gibbs R.A."/>
            <person name="Weinstock G.M."/>
            <person name="Brown S.J."/>
            <person name="Denell R."/>
            <person name="Beeman R.W."/>
            <person name="Gibbs R."/>
            <person name="Beeman R.W."/>
            <person name="Brown S.J."/>
            <person name="Bucher G."/>
            <person name="Friedrich M."/>
            <person name="Grimmelikhuijzen C.J."/>
            <person name="Klingler M."/>
            <person name="Lorenzen M."/>
            <person name="Richards S."/>
            <person name="Roth S."/>
            <person name="Schroder R."/>
            <person name="Tautz D."/>
            <person name="Zdobnov E.M."/>
            <person name="Muzny D."/>
            <person name="Gibbs R.A."/>
            <person name="Weinstock G.M."/>
            <person name="Attaway T."/>
            <person name="Bell S."/>
            <person name="Buhay C.J."/>
            <person name="Chandrabose M.N."/>
            <person name="Chavez D."/>
            <person name="Clerk-Blankenburg K.P."/>
            <person name="Cree A."/>
            <person name="Dao M."/>
            <person name="Davis C."/>
            <person name="Chacko J."/>
            <person name="Dinh H."/>
            <person name="Dugan-Rocha S."/>
            <person name="Fowler G."/>
            <person name="Garner T.T."/>
            <person name="Garnes J."/>
            <person name="Gnirke A."/>
            <person name="Hawes A."/>
            <person name="Hernandez J."/>
            <person name="Hines S."/>
            <person name="Holder M."/>
            <person name="Hume J."/>
            <person name="Jhangiani S.N."/>
            <person name="Joshi V."/>
            <person name="Khan Z.M."/>
            <person name="Jackson L."/>
            <person name="Kovar C."/>
            <person name="Kowis A."/>
            <person name="Lee S."/>
            <person name="Lewis L.R."/>
            <person name="Margolis J."/>
            <person name="Morgan M."/>
            <person name="Nazareth L.V."/>
            <person name="Nguyen N."/>
            <person name="Okwuonu G."/>
            <person name="Parker D."/>
            <person name="Richards S."/>
            <person name="Ruiz S.J."/>
            <person name="Santibanez J."/>
            <person name="Savard J."/>
            <person name="Scherer S.E."/>
            <person name="Schneider B."/>
            <person name="Sodergren E."/>
            <person name="Tautz D."/>
            <person name="Vattahil S."/>
            <person name="Villasana D."/>
            <person name="White C.S."/>
            <person name="Wright R."/>
            <person name="Park Y."/>
            <person name="Beeman R.W."/>
            <person name="Lord J."/>
            <person name="Oppert B."/>
            <person name="Lorenzen M."/>
            <person name="Brown S."/>
            <person name="Wang L."/>
            <person name="Savard J."/>
            <person name="Tautz D."/>
            <person name="Richards S."/>
            <person name="Weinstock G."/>
            <person name="Gibbs R.A."/>
            <person name="Liu Y."/>
            <person name="Worley K."/>
            <person name="Weinstock G."/>
            <person name="Elsik C.G."/>
            <person name="Reese J.T."/>
            <person name="Elhaik E."/>
            <person name="Landan G."/>
            <person name="Graur D."/>
            <person name="Arensburger P."/>
            <person name="Atkinson P."/>
            <person name="Beeman R.W."/>
            <person name="Beidler J."/>
            <person name="Brown S.J."/>
            <person name="Demuth J.P."/>
            <person name="Drury D.W."/>
            <person name="Du Y.Z."/>
            <person name="Fujiwara H."/>
            <person name="Lorenzen M."/>
            <person name="Maselli V."/>
            <person name="Osanai M."/>
            <person name="Park Y."/>
            <person name="Robertson H.M."/>
            <person name="Tu Z."/>
            <person name="Wang J.J."/>
            <person name="Wang S."/>
            <person name="Richards S."/>
            <person name="Song H."/>
            <person name="Zhang L."/>
            <person name="Sodergren E."/>
            <person name="Werner D."/>
            <person name="Stanke M."/>
            <person name="Morgenstern B."/>
            <person name="Solovyev V."/>
            <person name="Kosarev P."/>
            <person name="Brown G."/>
            <person name="Chen H.C."/>
            <person name="Ermolaeva O."/>
            <person name="Hlavina W."/>
            <person name="Kapustin Y."/>
            <person name="Kiryutin B."/>
            <person name="Kitts P."/>
            <person name="Maglott D."/>
            <person name="Pruitt K."/>
            <person name="Sapojnikov V."/>
            <person name="Souvorov A."/>
            <person name="Mackey A.J."/>
            <person name="Waterhouse R.M."/>
            <person name="Wyder S."/>
            <person name="Zdobnov E.M."/>
            <person name="Zdobnov E.M."/>
            <person name="Wyder S."/>
            <person name="Kriventseva E.V."/>
            <person name="Kadowaki T."/>
            <person name="Bork P."/>
            <person name="Aranda M."/>
            <person name="Bao R."/>
            <person name="Beermann A."/>
            <person name="Berns N."/>
            <person name="Bolognesi R."/>
            <person name="Bonneton F."/>
            <person name="Bopp D."/>
            <person name="Brown S.J."/>
            <person name="Bucher G."/>
            <person name="Butts T."/>
            <person name="Chaumot A."/>
            <person name="Denell R.E."/>
            <person name="Ferrier D.E."/>
            <person name="Friedrich M."/>
            <person name="Gordon C.M."/>
            <person name="Jindra M."/>
            <person name="Klingler M."/>
            <person name="Lan Q."/>
            <person name="Lattorff H.M."/>
            <person name="Laudet V."/>
            <person name="von Levetsow C."/>
            <person name="Liu Z."/>
            <person name="Lutz R."/>
            <person name="Lynch J.A."/>
            <person name="da Fonseca R.N."/>
            <person name="Posnien N."/>
            <person name="Reuter R."/>
            <person name="Roth S."/>
            <person name="Savard J."/>
            <person name="Schinko J.B."/>
            <person name="Schmitt C."/>
            <person name="Schoppmeier M."/>
            <person name="Schroder R."/>
            <person name="Shippy T.D."/>
            <person name="Simonnet F."/>
            <person name="Marques-Souza H."/>
            <person name="Tautz D."/>
            <person name="Tomoyasu Y."/>
            <person name="Trauner J."/>
            <person name="Van der Zee M."/>
            <person name="Vervoort M."/>
            <person name="Wittkopp N."/>
            <person name="Wimmer E.A."/>
            <person name="Yang X."/>
            <person name="Jones A.K."/>
            <person name="Sattelle D.B."/>
            <person name="Ebert P.R."/>
            <person name="Nelson D."/>
            <person name="Scott J.G."/>
            <person name="Beeman R.W."/>
            <person name="Muthukrishnan S."/>
            <person name="Kramer K.J."/>
            <person name="Arakane Y."/>
            <person name="Beeman R.W."/>
            <person name="Zhu Q."/>
            <person name="Hogenkamp D."/>
            <person name="Dixit R."/>
            <person name="Oppert B."/>
            <person name="Jiang H."/>
            <person name="Zou Z."/>
            <person name="Marshall J."/>
            <person name="Elpidina E."/>
            <person name="Vinokurov K."/>
            <person name="Oppert C."/>
            <person name="Zou Z."/>
            <person name="Evans J."/>
            <person name="Lu Z."/>
            <person name="Zhao P."/>
            <person name="Sumathipala N."/>
            <person name="Altincicek B."/>
            <person name="Vilcinskas A."/>
            <person name="Williams M."/>
            <person name="Hultmark D."/>
            <person name="Hetru C."/>
            <person name="Jiang H."/>
            <person name="Grimmelikhuijzen C.J."/>
            <person name="Hauser F."/>
            <person name="Cazzamali G."/>
            <person name="Williamson M."/>
            <person name="Park Y."/>
            <person name="Li B."/>
            <person name="Tanaka Y."/>
            <person name="Predel R."/>
            <person name="Neupert S."/>
            <person name="Schachtner J."/>
            <person name="Verleyen P."/>
            <person name="Raible F."/>
            <person name="Bork P."/>
            <person name="Friedrich M."/>
            <person name="Walden K.K."/>
            <person name="Robertson H.M."/>
            <person name="Angeli S."/>
            <person name="Foret S."/>
            <person name="Bucher G."/>
            <person name="Schuetz S."/>
            <person name="Maleszka R."/>
            <person name="Wimmer E.A."/>
            <person name="Beeman R.W."/>
            <person name="Lorenzen M."/>
            <person name="Tomoyasu Y."/>
            <person name="Miller S.C."/>
            <person name="Grossmann D."/>
            <person name="Bucher G."/>
        </authorList>
    </citation>
    <scope>NUCLEOTIDE SEQUENCE [LARGE SCALE GENOMIC DNA]</scope>
    <source>
        <strain evidence="1 2">Georgia GA2</strain>
    </source>
</reference>
<evidence type="ECO:0000313" key="1">
    <source>
        <dbReference type="EMBL" id="KXZ75534.1"/>
    </source>
</evidence>
<proteinExistence type="predicted"/>
<dbReference type="EMBL" id="KQ973435">
    <property type="protein sequence ID" value="KXZ75534.1"/>
    <property type="molecule type" value="Genomic_DNA"/>
</dbReference>
<reference evidence="1 2" key="2">
    <citation type="journal article" date="2010" name="Nucleic Acids Res.">
        <title>BeetleBase in 2010: revisions to provide comprehensive genomic information for Tribolium castaneum.</title>
        <authorList>
            <person name="Kim H.S."/>
            <person name="Murphy T."/>
            <person name="Xia J."/>
            <person name="Caragea D."/>
            <person name="Park Y."/>
            <person name="Beeman R.W."/>
            <person name="Lorenzen M.D."/>
            <person name="Butcher S."/>
            <person name="Manak J.R."/>
            <person name="Brown S.J."/>
        </authorList>
    </citation>
    <scope>NUCLEOTIDE SEQUENCE [LARGE SCALE GENOMIC DNA]</scope>
    <source>
        <strain evidence="1 2">Georgia GA2</strain>
    </source>
</reference>
<keyword evidence="2" id="KW-1185">Reference proteome</keyword>
<organism evidence="1 2">
    <name type="scientific">Tribolium castaneum</name>
    <name type="common">Red flour beetle</name>
    <dbReference type="NCBI Taxonomy" id="7070"/>
    <lineage>
        <taxon>Eukaryota</taxon>
        <taxon>Metazoa</taxon>
        <taxon>Ecdysozoa</taxon>
        <taxon>Arthropoda</taxon>
        <taxon>Hexapoda</taxon>
        <taxon>Insecta</taxon>
        <taxon>Pterygota</taxon>
        <taxon>Neoptera</taxon>
        <taxon>Endopterygota</taxon>
        <taxon>Coleoptera</taxon>
        <taxon>Polyphaga</taxon>
        <taxon>Cucujiformia</taxon>
        <taxon>Tenebrionidae</taxon>
        <taxon>Tenebrionidae incertae sedis</taxon>
        <taxon>Tribolium</taxon>
    </lineage>
</organism>
<dbReference type="InParanoid" id="A0A139W8D4"/>
<accession>A0A139W8D4</accession>
<sequence>MEHQQCQEEESTENLFIKNRCFHIEYEEYEAYRHVQEINLYKSIKKYHKEQPMGEENPEAHLGWTTGADSARWPSMKLTDYKDTYDLLCILT</sequence>
<protein>
    <submittedName>
        <fullName evidence="1">Uncharacterized protein</fullName>
    </submittedName>
</protein>
<name>A0A139W8D4_TRICA</name>
<evidence type="ECO:0000313" key="2">
    <source>
        <dbReference type="Proteomes" id="UP000007266"/>
    </source>
</evidence>
<dbReference type="AlphaFoldDB" id="A0A139W8D4"/>